<dbReference type="Proteomes" id="UP000198892">
    <property type="component" value="Unassembled WGS sequence"/>
</dbReference>
<keyword evidence="2" id="KW-1185">Reference proteome</keyword>
<dbReference type="RefSeq" id="WP_093337962.1">
    <property type="nucleotide sequence ID" value="NZ_FOXD01000014.1"/>
</dbReference>
<proteinExistence type="predicted"/>
<reference evidence="2" key="1">
    <citation type="submission" date="2016-10" db="EMBL/GenBank/DDBJ databases">
        <authorList>
            <person name="Varghese N."/>
            <person name="Submissions S."/>
        </authorList>
    </citation>
    <scope>NUCLEOTIDE SEQUENCE [LARGE SCALE GENOMIC DNA]</scope>
    <source>
        <strain evidence="2">S7</strain>
    </source>
</reference>
<evidence type="ECO:0000313" key="2">
    <source>
        <dbReference type="Proteomes" id="UP000198892"/>
    </source>
</evidence>
<dbReference type="AlphaFoldDB" id="A0A1I5UVV8"/>
<protein>
    <submittedName>
        <fullName evidence="1">Uncharacterized protein</fullName>
    </submittedName>
</protein>
<dbReference type="EMBL" id="FOXD01000014">
    <property type="protein sequence ID" value="SFP99464.1"/>
    <property type="molecule type" value="Genomic_DNA"/>
</dbReference>
<dbReference type="OrthoDB" id="3191556at2"/>
<gene>
    <name evidence="1" type="ORF">SAMN05518683_11478</name>
</gene>
<accession>A0A1I5UVV8</accession>
<sequence length="82" mass="9825">MRADVESWSIKNYKFVMEFDGGGDPNFPFVLWVYKDGNPYFDKNGVQVRKYFKEKYSRRHVNNFCSKFVNSENYRNSMINSS</sequence>
<name>A0A1I5UVV8_9BACI</name>
<organism evidence="1 2">
    <name type="scientific">Salibacterium halotolerans</name>
    <dbReference type="NCBI Taxonomy" id="1884432"/>
    <lineage>
        <taxon>Bacteria</taxon>
        <taxon>Bacillati</taxon>
        <taxon>Bacillota</taxon>
        <taxon>Bacilli</taxon>
        <taxon>Bacillales</taxon>
        <taxon>Bacillaceae</taxon>
    </lineage>
</organism>
<evidence type="ECO:0000313" key="1">
    <source>
        <dbReference type="EMBL" id="SFP99464.1"/>
    </source>
</evidence>